<keyword evidence="10 14" id="KW-0401">Integrin</keyword>
<evidence type="ECO:0000259" key="17">
    <source>
        <dbReference type="SMART" id="SM01241"/>
    </source>
</evidence>
<keyword evidence="3" id="KW-1003">Cell membrane</keyword>
<dbReference type="GO" id="GO:0033627">
    <property type="term" value="P:cell adhesion mediated by integrin"/>
    <property type="evidence" value="ECO:0007669"/>
    <property type="project" value="TreeGrafter"/>
</dbReference>
<dbReference type="Pfam" id="PF08725">
    <property type="entry name" value="Integrin_b_cyt"/>
    <property type="match status" value="1"/>
</dbReference>
<keyword evidence="8 14" id="KW-0130">Cell adhesion</keyword>
<feature type="domain" description="Integrin beta subunit cytoplasmic" evidence="17">
    <location>
        <begin position="513"/>
        <end position="567"/>
    </location>
</feature>
<dbReference type="InterPro" id="IPR015812">
    <property type="entry name" value="Integrin_bsu"/>
</dbReference>
<dbReference type="GO" id="GO:0005925">
    <property type="term" value="C:focal adhesion"/>
    <property type="evidence" value="ECO:0007669"/>
    <property type="project" value="TreeGrafter"/>
</dbReference>
<evidence type="ECO:0000256" key="13">
    <source>
        <dbReference type="ARBA" id="ARBA00023180"/>
    </source>
</evidence>
<evidence type="ECO:0000256" key="2">
    <source>
        <dbReference type="ARBA" id="ARBA00007449"/>
    </source>
</evidence>
<dbReference type="InterPro" id="IPR033760">
    <property type="entry name" value="Integrin_beta_N"/>
</dbReference>
<dbReference type="SUPFAM" id="SSF53300">
    <property type="entry name" value="vWA-like"/>
    <property type="match status" value="1"/>
</dbReference>
<evidence type="ECO:0000256" key="12">
    <source>
        <dbReference type="ARBA" id="ARBA00023157"/>
    </source>
</evidence>
<evidence type="ECO:0000256" key="8">
    <source>
        <dbReference type="ARBA" id="ARBA00022889"/>
    </source>
</evidence>
<dbReference type="SUPFAM" id="SSF69687">
    <property type="entry name" value="Integrin beta tail domain"/>
    <property type="match status" value="1"/>
</dbReference>
<dbReference type="Gene3D" id="2.10.25.10">
    <property type="entry name" value="Laminin"/>
    <property type="match status" value="1"/>
</dbReference>
<comment type="subcellular location">
    <subcellularLocation>
        <location evidence="1 14">Cell membrane</location>
        <topology evidence="1 14">Single-pass type I membrane protein</topology>
    </subcellularLocation>
</comment>
<keyword evidence="5 14" id="KW-0812">Transmembrane</keyword>
<dbReference type="GO" id="GO:0009986">
    <property type="term" value="C:cell surface"/>
    <property type="evidence" value="ECO:0007669"/>
    <property type="project" value="TreeGrafter"/>
</dbReference>
<evidence type="ECO:0000256" key="10">
    <source>
        <dbReference type="ARBA" id="ARBA00023037"/>
    </source>
</evidence>
<keyword evidence="4" id="KW-0245">EGF-like domain</keyword>
<evidence type="ECO:0000259" key="18">
    <source>
        <dbReference type="SMART" id="SM01242"/>
    </source>
</evidence>
<dbReference type="SMART" id="SM00187">
    <property type="entry name" value="INB"/>
    <property type="match status" value="1"/>
</dbReference>
<keyword evidence="7" id="KW-0677">Repeat</keyword>
<dbReference type="GO" id="GO:0007229">
    <property type="term" value="P:integrin-mediated signaling pathway"/>
    <property type="evidence" value="ECO:0007669"/>
    <property type="project" value="UniProtKB-KW"/>
</dbReference>
<accession>A0A7R9KNH4</accession>
<evidence type="ECO:0000259" key="16">
    <source>
        <dbReference type="SMART" id="SM00187"/>
    </source>
</evidence>
<dbReference type="PRINTS" id="PR01186">
    <property type="entry name" value="INTEGRINB"/>
</dbReference>
<dbReference type="PANTHER" id="PTHR10082:SF60">
    <property type="entry name" value="INTEGRIN BETA-PS"/>
    <property type="match status" value="1"/>
</dbReference>
<keyword evidence="6" id="KW-0732">Signal</keyword>
<dbReference type="PANTHER" id="PTHR10082">
    <property type="entry name" value="INTEGRIN BETA SUBUNIT"/>
    <property type="match status" value="1"/>
</dbReference>
<keyword evidence="9 15" id="KW-1133">Transmembrane helix</keyword>
<sequence length="749" mass="83033">MNFHIISNKYNNYLKYTLIYLIAVHIHIIRAQEEEIIADITSSSQSSLSDVICSQASNCSKCISHPQCAWCMSVIKTLPGISRCDSSDSLLANGCPDADIVNPASSVEIVKDDIRINPSQSPIQLHPQKIHLHIRQNDVQRFRIKYEQVLDYPIDLYYLMDLTYSMKEHKEQLVELADSIAVHMNNITKSFRLGFGSFIDKVVMPYASMVPAKLANPCTDQQACAPPYGFRNHLPLSHNISRFAVEVGSTPLSGNLDNAEGGFDAIMQVIVCRHHIDWQQLSRKIILFATDSTFHYAGDGKLGGIVDPNDGECHLSDDGLYTESKAQDYPSLAQINRVAVDTNGASVATPGWSGPTCECSTSNNTCVYDDKSDKLCSGHGDCRCGKCYCNEGYYGQMCEDCASCEGRCNELQPCVECKVFKSGNYSPVECRDKCTFDYQIDPSLESREGDRRCVYFDREDCAVSFNYEYTDNKLYVRVREERECAAAVNTTIVVGSVAGSIFVIGLILLLIGRLIIWYKDKLEWEKFEAEASNTRNAMAKSDTEMNPLFKPARTNHENPICVAYGRSVPDKYQSGDGEVEFVSGSPGTEGEPGYGGPGYGGPRNVFKDWMKFVQGFFKDGNWENGGPANFGRFIVIIAWIGCVAYGRSVPNNYQSDDGEVEFVTPNSESPGGRRFPGFGGRGFPGFGGRGGDGPGSGGPRNVFRGWMDFIRDFFKDGNWENGGPGNFAQFIGKSVTKLVEMLTRNRDDD</sequence>
<evidence type="ECO:0000256" key="15">
    <source>
        <dbReference type="SAM" id="Phobius"/>
    </source>
</evidence>
<keyword evidence="20" id="KW-1185">Reference proteome</keyword>
<dbReference type="InterPro" id="IPR036465">
    <property type="entry name" value="vWFA_dom_sf"/>
</dbReference>
<name>A0A7R9KNH4_9ACAR</name>
<dbReference type="Pfam" id="PF00362">
    <property type="entry name" value="Integrin_beta"/>
    <property type="match status" value="1"/>
</dbReference>
<protein>
    <recommendedName>
        <fullName evidence="14">Integrin beta</fullName>
    </recommendedName>
</protein>
<organism evidence="19">
    <name type="scientific">Medioppia subpectinata</name>
    <dbReference type="NCBI Taxonomy" id="1979941"/>
    <lineage>
        <taxon>Eukaryota</taxon>
        <taxon>Metazoa</taxon>
        <taxon>Ecdysozoa</taxon>
        <taxon>Arthropoda</taxon>
        <taxon>Chelicerata</taxon>
        <taxon>Arachnida</taxon>
        <taxon>Acari</taxon>
        <taxon>Acariformes</taxon>
        <taxon>Sarcoptiformes</taxon>
        <taxon>Oribatida</taxon>
        <taxon>Brachypylina</taxon>
        <taxon>Oppioidea</taxon>
        <taxon>Oppiidae</taxon>
        <taxon>Medioppia</taxon>
    </lineage>
</organism>
<dbReference type="EMBL" id="OC858386">
    <property type="protein sequence ID" value="CAD7626399.1"/>
    <property type="molecule type" value="Genomic_DNA"/>
</dbReference>
<dbReference type="GO" id="GO:0008305">
    <property type="term" value="C:integrin complex"/>
    <property type="evidence" value="ECO:0007669"/>
    <property type="project" value="TreeGrafter"/>
</dbReference>
<feature type="domain" description="Integrin beta subunit tail" evidence="18">
    <location>
        <begin position="408"/>
        <end position="489"/>
    </location>
</feature>
<dbReference type="EMBL" id="CAJPIZ010003811">
    <property type="protein sequence ID" value="CAG2106829.1"/>
    <property type="molecule type" value="Genomic_DNA"/>
</dbReference>
<dbReference type="Pfam" id="PF17205">
    <property type="entry name" value="PSI_integrin"/>
    <property type="match status" value="1"/>
</dbReference>
<gene>
    <name evidence="19" type="ORF">OSB1V03_LOCUS6832</name>
</gene>
<evidence type="ECO:0000256" key="6">
    <source>
        <dbReference type="ARBA" id="ARBA00022729"/>
    </source>
</evidence>
<dbReference type="GO" id="GO:0016477">
    <property type="term" value="P:cell migration"/>
    <property type="evidence" value="ECO:0007669"/>
    <property type="project" value="TreeGrafter"/>
</dbReference>
<dbReference type="InterPro" id="IPR014836">
    <property type="entry name" value="Integrin_bsu_cyt_dom"/>
</dbReference>
<evidence type="ECO:0000256" key="4">
    <source>
        <dbReference type="ARBA" id="ARBA00022536"/>
    </source>
</evidence>
<dbReference type="Gene3D" id="1.20.5.100">
    <property type="entry name" value="Cytochrome c1, transmembrane anchor, C-terminal"/>
    <property type="match status" value="1"/>
</dbReference>
<dbReference type="Proteomes" id="UP000759131">
    <property type="component" value="Unassembled WGS sequence"/>
</dbReference>
<dbReference type="Gene3D" id="3.40.50.410">
    <property type="entry name" value="von Willebrand factor, type A domain"/>
    <property type="match status" value="1"/>
</dbReference>
<evidence type="ECO:0000313" key="20">
    <source>
        <dbReference type="Proteomes" id="UP000759131"/>
    </source>
</evidence>
<dbReference type="GO" id="GO:0007160">
    <property type="term" value="P:cell-matrix adhesion"/>
    <property type="evidence" value="ECO:0007669"/>
    <property type="project" value="TreeGrafter"/>
</dbReference>
<keyword evidence="13" id="KW-0325">Glycoprotein</keyword>
<proteinExistence type="inferred from homology"/>
<evidence type="ECO:0000256" key="9">
    <source>
        <dbReference type="ARBA" id="ARBA00022989"/>
    </source>
</evidence>
<reference evidence="19" key="1">
    <citation type="submission" date="2020-11" db="EMBL/GenBank/DDBJ databases">
        <authorList>
            <person name="Tran Van P."/>
        </authorList>
    </citation>
    <scope>NUCLEOTIDE SEQUENCE</scope>
</reference>
<evidence type="ECO:0000256" key="14">
    <source>
        <dbReference type="RuleBase" id="RU000633"/>
    </source>
</evidence>
<dbReference type="OrthoDB" id="410592at2759"/>
<dbReference type="InterPro" id="IPR002369">
    <property type="entry name" value="Integrin_bsu_VWA"/>
</dbReference>
<dbReference type="SMART" id="SM01241">
    <property type="entry name" value="Integrin_b_cyt"/>
    <property type="match status" value="1"/>
</dbReference>
<keyword evidence="12" id="KW-1015">Disulfide bond</keyword>
<comment type="similarity">
    <text evidence="2 14">Belongs to the integrin beta chain family.</text>
</comment>
<dbReference type="SUPFAM" id="SSF103575">
    <property type="entry name" value="Plexin repeat"/>
    <property type="match status" value="1"/>
</dbReference>
<dbReference type="AlphaFoldDB" id="A0A7R9KNH4"/>
<evidence type="ECO:0000313" key="19">
    <source>
        <dbReference type="EMBL" id="CAD7626399.1"/>
    </source>
</evidence>
<dbReference type="FunFam" id="3.40.50.410:FF:000002">
    <property type="entry name" value="Integrin beta"/>
    <property type="match status" value="1"/>
</dbReference>
<evidence type="ECO:0000256" key="1">
    <source>
        <dbReference type="ARBA" id="ARBA00004251"/>
    </source>
</evidence>
<dbReference type="GO" id="GO:0098609">
    <property type="term" value="P:cell-cell adhesion"/>
    <property type="evidence" value="ECO:0007669"/>
    <property type="project" value="TreeGrafter"/>
</dbReference>
<dbReference type="Pfam" id="PF07965">
    <property type="entry name" value="Integrin_B_tail"/>
    <property type="match status" value="1"/>
</dbReference>
<dbReference type="InterPro" id="IPR057243">
    <property type="entry name" value="Integrin_I-EGF_CS"/>
</dbReference>
<dbReference type="PROSITE" id="PS00243">
    <property type="entry name" value="I_EGF_1"/>
    <property type="match status" value="1"/>
</dbReference>
<dbReference type="Gene3D" id="3.30.1680.10">
    <property type="entry name" value="ligand-binding face of the semaphorins, domain 2"/>
    <property type="match status" value="1"/>
</dbReference>
<evidence type="ECO:0000256" key="5">
    <source>
        <dbReference type="ARBA" id="ARBA00022692"/>
    </source>
</evidence>
<dbReference type="GO" id="GO:0005178">
    <property type="term" value="F:integrin binding"/>
    <property type="evidence" value="ECO:0007669"/>
    <property type="project" value="TreeGrafter"/>
</dbReference>
<feature type="domain" description="Integrin beta subunit VWA" evidence="16">
    <location>
        <begin position="58"/>
        <end position="434"/>
    </location>
</feature>
<dbReference type="InterPro" id="IPR012896">
    <property type="entry name" value="Integrin_bsu_tail"/>
</dbReference>
<dbReference type="Gene3D" id="4.10.1240.30">
    <property type="match status" value="1"/>
</dbReference>
<evidence type="ECO:0000256" key="7">
    <source>
        <dbReference type="ARBA" id="ARBA00022737"/>
    </source>
</evidence>
<dbReference type="SMART" id="SM01242">
    <property type="entry name" value="Integrin_B_tail"/>
    <property type="match status" value="1"/>
</dbReference>
<dbReference type="InterPro" id="IPR036349">
    <property type="entry name" value="Integrin_bsu_tail_dom_sf"/>
</dbReference>
<feature type="transmembrane region" description="Helical" evidence="15">
    <location>
        <begin position="492"/>
        <end position="516"/>
    </location>
</feature>
<evidence type="ECO:0000256" key="3">
    <source>
        <dbReference type="ARBA" id="ARBA00022475"/>
    </source>
</evidence>
<dbReference type="PROSITE" id="PS52047">
    <property type="entry name" value="I_EGF_2"/>
    <property type="match status" value="1"/>
</dbReference>
<keyword evidence="11 15" id="KW-0472">Membrane</keyword>
<evidence type="ECO:0000256" key="11">
    <source>
        <dbReference type="ARBA" id="ARBA00023136"/>
    </source>
</evidence>